<evidence type="ECO:0000313" key="2">
    <source>
        <dbReference type="Proteomes" id="UP000078390"/>
    </source>
</evidence>
<evidence type="ECO:0000313" key="1">
    <source>
        <dbReference type="EMBL" id="OAQ20036.1"/>
    </source>
</evidence>
<comment type="caution">
    <text evidence="1">The sequence shown here is derived from an EMBL/GenBank/DDBJ whole genome shotgun (WGS) entry which is preliminary data.</text>
</comment>
<keyword evidence="2" id="KW-1185">Reference proteome</keyword>
<reference evidence="1 2" key="1">
    <citation type="submission" date="2016-04" db="EMBL/GenBank/DDBJ databases">
        <title>Genome analysis of Thermosulfurimonas dismutans, the first thermophilic sulfur-disproportionating bacterium of the phylum Thermodesulfobacteria.</title>
        <authorList>
            <person name="Mardanov A.V."/>
            <person name="Beletsky A.V."/>
            <person name="Kadnikov V.V."/>
            <person name="Slobodkin A.I."/>
            <person name="Ravin N.V."/>
        </authorList>
    </citation>
    <scope>NUCLEOTIDE SEQUENCE [LARGE SCALE GENOMIC DNA]</scope>
    <source>
        <strain evidence="1 2">S95</strain>
    </source>
</reference>
<sequence length="44" mass="5222">MLDYFHFPVLFQKKRPLSSCSLPFKPKILRSSIQFLFYPDSPDS</sequence>
<name>A0A179D1V2_9BACT</name>
<proteinExistence type="predicted"/>
<gene>
    <name evidence="1" type="ORF">TDIS_1855</name>
</gene>
<dbReference type="Proteomes" id="UP000078390">
    <property type="component" value="Unassembled WGS sequence"/>
</dbReference>
<dbReference type="STRING" id="999894.TDIS_1855"/>
<protein>
    <submittedName>
        <fullName evidence="1">Uncharacterized protein</fullName>
    </submittedName>
</protein>
<organism evidence="1 2">
    <name type="scientific">Thermosulfurimonas dismutans</name>
    <dbReference type="NCBI Taxonomy" id="999894"/>
    <lineage>
        <taxon>Bacteria</taxon>
        <taxon>Pseudomonadati</taxon>
        <taxon>Thermodesulfobacteriota</taxon>
        <taxon>Thermodesulfobacteria</taxon>
        <taxon>Thermodesulfobacteriales</taxon>
        <taxon>Thermodesulfobacteriaceae</taxon>
        <taxon>Thermosulfurimonas</taxon>
    </lineage>
</organism>
<accession>A0A179D1V2</accession>
<dbReference type="AlphaFoldDB" id="A0A179D1V2"/>
<dbReference type="EMBL" id="LWLG01000017">
    <property type="protein sequence ID" value="OAQ20036.1"/>
    <property type="molecule type" value="Genomic_DNA"/>
</dbReference>